<evidence type="ECO:0000313" key="8">
    <source>
        <dbReference type="EMBL" id="KAJ6645329.1"/>
    </source>
</evidence>
<feature type="repeat" description="WD" evidence="7">
    <location>
        <begin position="290"/>
        <end position="331"/>
    </location>
</feature>
<dbReference type="PRINTS" id="PR00320">
    <property type="entry name" value="GPROTEINBRPT"/>
</dbReference>
<dbReference type="PROSITE" id="PS50294">
    <property type="entry name" value="WD_REPEATS_REGION"/>
    <property type="match status" value="4"/>
</dbReference>
<keyword evidence="3" id="KW-0677">Repeat</keyword>
<dbReference type="GO" id="GO:0003714">
    <property type="term" value="F:transcription corepressor activity"/>
    <property type="evidence" value="ECO:0007669"/>
    <property type="project" value="InterPro"/>
</dbReference>
<dbReference type="PROSITE" id="PS50082">
    <property type="entry name" value="WD_REPEATS_2"/>
    <property type="match status" value="5"/>
</dbReference>
<dbReference type="InterPro" id="IPR015943">
    <property type="entry name" value="WD40/YVTN_repeat-like_dom_sf"/>
</dbReference>
<accession>A0A9Q0N826</accession>
<keyword evidence="4" id="KW-0833">Ubl conjugation pathway</keyword>
<dbReference type="Pfam" id="PF00400">
    <property type="entry name" value="WD40"/>
    <property type="match status" value="6"/>
</dbReference>
<name>A0A9Q0N826_9DIPT</name>
<feature type="repeat" description="WD" evidence="7">
    <location>
        <begin position="239"/>
        <end position="289"/>
    </location>
</feature>
<keyword evidence="2 7" id="KW-0853">WD repeat</keyword>
<feature type="repeat" description="WD" evidence="7">
    <location>
        <begin position="197"/>
        <end position="238"/>
    </location>
</feature>
<dbReference type="InterPro" id="IPR045183">
    <property type="entry name" value="Ebi-like"/>
</dbReference>
<evidence type="ECO:0000256" key="3">
    <source>
        <dbReference type="ARBA" id="ARBA00022737"/>
    </source>
</evidence>
<dbReference type="Proteomes" id="UP001151699">
    <property type="component" value="Chromosome A"/>
</dbReference>
<dbReference type="AlphaFoldDB" id="A0A9Q0N826"/>
<dbReference type="InterPro" id="IPR001680">
    <property type="entry name" value="WD40_rpt"/>
</dbReference>
<feature type="repeat" description="WD" evidence="7">
    <location>
        <begin position="81"/>
        <end position="105"/>
    </location>
</feature>
<comment type="caution">
    <text evidence="8">The sequence shown here is derived from an EMBL/GenBank/DDBJ whole genome shotgun (WGS) entry which is preliminary data.</text>
</comment>
<dbReference type="FunFam" id="2.130.10.10:FF:002234">
    <property type="entry name" value="F-box-like/WD repeat-containing protein TBL1XR1"/>
    <property type="match status" value="1"/>
</dbReference>
<dbReference type="OrthoDB" id="1367865at2759"/>
<evidence type="ECO:0000256" key="2">
    <source>
        <dbReference type="ARBA" id="ARBA00022574"/>
    </source>
</evidence>
<evidence type="ECO:0000256" key="7">
    <source>
        <dbReference type="PROSITE-ProRule" id="PRU00221"/>
    </source>
</evidence>
<keyword evidence="9" id="KW-1185">Reference proteome</keyword>
<dbReference type="InterPro" id="IPR019775">
    <property type="entry name" value="WD40_repeat_CS"/>
</dbReference>
<dbReference type="GO" id="GO:0000118">
    <property type="term" value="C:histone deacetylase complex"/>
    <property type="evidence" value="ECO:0007669"/>
    <property type="project" value="TreeGrafter"/>
</dbReference>
<dbReference type="InterPro" id="IPR036322">
    <property type="entry name" value="WD40_repeat_dom_sf"/>
</dbReference>
<evidence type="ECO:0000256" key="1">
    <source>
        <dbReference type="ARBA" id="ARBA00004123"/>
    </source>
</evidence>
<sequence length="367" mass="40166">MDTGVAQSFLIPVSKSTVLRGHESGVYLCAWNPISDLLASGSVDATARIWDMRDDSTNLNGLVLPHWMNDCSAIMKAFKIVCSLNWNSNGTLLATGCFDGHVRIWTAEGKLIYKLGADQGRIYALKWNKQGNYCLSAGKDGTMIWDVAAGFCIHAFCFHSGITLDVDWRTSTSFASCGDDGIIHVCERGVNKPIKSFQGHTDDVNAIRWDPQGTLLASCSDDKTVKFWSMKQDTCVRDLQAHSKQIISVEWSPSGSGTINPNMNLILASASFDSTVRLWDVERGACIYTLTECINPVCSIAFSPDGRFLASGGSNKYVNIWSTRSGKLTHSYQVTASIAKVCWNSRSNKIGASALDGNVFVMDLRKV</sequence>
<feature type="repeat" description="WD" evidence="7">
    <location>
        <begin position="19"/>
        <end position="60"/>
    </location>
</feature>
<dbReference type="EMBL" id="WJQU01000001">
    <property type="protein sequence ID" value="KAJ6645329.1"/>
    <property type="molecule type" value="Genomic_DNA"/>
</dbReference>
<dbReference type="CDD" id="cd00200">
    <property type="entry name" value="WD40"/>
    <property type="match status" value="1"/>
</dbReference>
<dbReference type="SMART" id="SM00320">
    <property type="entry name" value="WD40"/>
    <property type="match status" value="8"/>
</dbReference>
<dbReference type="SUPFAM" id="SSF50978">
    <property type="entry name" value="WD40 repeat-like"/>
    <property type="match status" value="1"/>
</dbReference>
<reference evidence="8" key="1">
    <citation type="submission" date="2022-07" db="EMBL/GenBank/DDBJ databases">
        <authorList>
            <person name="Trinca V."/>
            <person name="Uliana J.V.C."/>
            <person name="Torres T.T."/>
            <person name="Ward R.J."/>
            <person name="Monesi N."/>
        </authorList>
    </citation>
    <scope>NUCLEOTIDE SEQUENCE</scope>
    <source>
        <strain evidence="8">HSMRA1968</strain>
        <tissue evidence="8">Whole embryos</tissue>
    </source>
</reference>
<dbReference type="InterPro" id="IPR020472">
    <property type="entry name" value="WD40_PAC1"/>
</dbReference>
<dbReference type="Gene3D" id="2.130.10.10">
    <property type="entry name" value="YVTN repeat-like/Quinoprotein amine dehydrogenase"/>
    <property type="match status" value="1"/>
</dbReference>
<gene>
    <name evidence="8" type="primary">ebi_4</name>
    <name evidence="8" type="ORF">Bhyg_00534</name>
</gene>
<evidence type="ECO:0000313" key="9">
    <source>
        <dbReference type="Proteomes" id="UP001151699"/>
    </source>
</evidence>
<evidence type="ECO:0000256" key="5">
    <source>
        <dbReference type="ARBA" id="ARBA00023242"/>
    </source>
</evidence>
<dbReference type="PANTHER" id="PTHR22846:SF2">
    <property type="entry name" value="F-BOX-LIKE_WD REPEAT-CONTAINING PROTEIN EBI"/>
    <property type="match status" value="1"/>
</dbReference>
<comment type="subcellular location">
    <subcellularLocation>
        <location evidence="1">Nucleus</location>
    </subcellularLocation>
</comment>
<dbReference type="PROSITE" id="PS00678">
    <property type="entry name" value="WD_REPEATS_1"/>
    <property type="match status" value="2"/>
</dbReference>
<proteinExistence type="inferred from homology"/>
<protein>
    <submittedName>
        <fullName evidence="8">F-box-like/WD repeat-containing protein ebi</fullName>
    </submittedName>
</protein>
<comment type="similarity">
    <text evidence="6">Belongs to the WD repeat EBI family.</text>
</comment>
<dbReference type="PANTHER" id="PTHR22846">
    <property type="entry name" value="WD40 REPEAT PROTEIN"/>
    <property type="match status" value="1"/>
</dbReference>
<dbReference type="GO" id="GO:0006357">
    <property type="term" value="P:regulation of transcription by RNA polymerase II"/>
    <property type="evidence" value="ECO:0007669"/>
    <property type="project" value="TreeGrafter"/>
</dbReference>
<evidence type="ECO:0000256" key="6">
    <source>
        <dbReference type="ARBA" id="ARBA00025741"/>
    </source>
</evidence>
<organism evidence="8 9">
    <name type="scientific">Pseudolycoriella hygida</name>
    <dbReference type="NCBI Taxonomy" id="35572"/>
    <lineage>
        <taxon>Eukaryota</taxon>
        <taxon>Metazoa</taxon>
        <taxon>Ecdysozoa</taxon>
        <taxon>Arthropoda</taxon>
        <taxon>Hexapoda</taxon>
        <taxon>Insecta</taxon>
        <taxon>Pterygota</taxon>
        <taxon>Neoptera</taxon>
        <taxon>Endopterygota</taxon>
        <taxon>Diptera</taxon>
        <taxon>Nematocera</taxon>
        <taxon>Sciaroidea</taxon>
        <taxon>Sciaridae</taxon>
        <taxon>Pseudolycoriella</taxon>
    </lineage>
</organism>
<keyword evidence="5" id="KW-0539">Nucleus</keyword>
<evidence type="ECO:0000256" key="4">
    <source>
        <dbReference type="ARBA" id="ARBA00022786"/>
    </source>
</evidence>